<dbReference type="EMBL" id="CAXDID020000234">
    <property type="protein sequence ID" value="CAL6061259.1"/>
    <property type="molecule type" value="Genomic_DNA"/>
</dbReference>
<gene>
    <name evidence="3" type="ORF">HINF_LOCUS38903</name>
    <name evidence="4" type="ORF">HINF_LOCUS45667</name>
    <name evidence="5" type="ORF">HINF_LOCUS49620</name>
    <name evidence="2" type="ORF">HINF_LOCUS8092</name>
</gene>
<protein>
    <submittedName>
        <fullName evidence="3">Uncharacterized protein</fullName>
    </submittedName>
</protein>
<evidence type="ECO:0000313" key="6">
    <source>
        <dbReference type="Proteomes" id="UP001642409"/>
    </source>
</evidence>
<dbReference type="Proteomes" id="UP001642409">
    <property type="component" value="Unassembled WGS sequence"/>
</dbReference>
<sequence>MWQRYFEQSLVQYIQEKYNFVPASPKEMFDTICDTPAAEKRYMWVKVAQLCSCTKQQVHDYYHNTWTKQFYDDILQYKAELNQLVRKASSTKQAKDAIIKETIEQLSVNHPNKRFHNRGIYQYLNQIVLKLTKNGKVPEEPTESQSSQISPSHSGEAQGILEALQKLMFQM</sequence>
<dbReference type="EMBL" id="CATOUU010000823">
    <property type="protein sequence ID" value="CAI9951258.1"/>
    <property type="molecule type" value="Genomic_DNA"/>
</dbReference>
<keyword evidence="6" id="KW-1185">Reference proteome</keyword>
<feature type="compositionally biased region" description="Low complexity" evidence="1">
    <location>
        <begin position="143"/>
        <end position="154"/>
    </location>
</feature>
<evidence type="ECO:0000313" key="5">
    <source>
        <dbReference type="EMBL" id="CAL6061259.1"/>
    </source>
</evidence>
<name>A0AA86Q941_9EUKA</name>
<evidence type="ECO:0000256" key="1">
    <source>
        <dbReference type="SAM" id="MobiDB-lite"/>
    </source>
</evidence>
<dbReference type="EMBL" id="CAXDID020000199">
    <property type="protein sequence ID" value="CAL6053811.1"/>
    <property type="molecule type" value="Genomic_DNA"/>
</dbReference>
<evidence type="ECO:0000313" key="3">
    <source>
        <dbReference type="EMBL" id="CAI9951258.1"/>
    </source>
</evidence>
<organism evidence="3">
    <name type="scientific">Hexamita inflata</name>
    <dbReference type="NCBI Taxonomy" id="28002"/>
    <lineage>
        <taxon>Eukaryota</taxon>
        <taxon>Metamonada</taxon>
        <taxon>Diplomonadida</taxon>
        <taxon>Hexamitidae</taxon>
        <taxon>Hexamitinae</taxon>
        <taxon>Hexamita</taxon>
    </lineage>
</organism>
<reference evidence="4 6" key="2">
    <citation type="submission" date="2024-07" db="EMBL/GenBank/DDBJ databases">
        <authorList>
            <person name="Akdeniz Z."/>
        </authorList>
    </citation>
    <scope>NUCLEOTIDE SEQUENCE [LARGE SCALE GENOMIC DNA]</scope>
</reference>
<accession>A0AA86Q941</accession>
<evidence type="ECO:0000313" key="2">
    <source>
        <dbReference type="EMBL" id="CAI9920447.1"/>
    </source>
</evidence>
<dbReference type="EMBL" id="CATOUU010000200">
    <property type="protein sequence ID" value="CAI9920447.1"/>
    <property type="molecule type" value="Genomic_DNA"/>
</dbReference>
<comment type="caution">
    <text evidence="3">The sequence shown here is derived from an EMBL/GenBank/DDBJ whole genome shotgun (WGS) entry which is preliminary data.</text>
</comment>
<proteinExistence type="predicted"/>
<dbReference type="AlphaFoldDB" id="A0AA86Q941"/>
<reference evidence="3" key="1">
    <citation type="submission" date="2023-06" db="EMBL/GenBank/DDBJ databases">
        <authorList>
            <person name="Kurt Z."/>
        </authorList>
    </citation>
    <scope>NUCLEOTIDE SEQUENCE</scope>
</reference>
<evidence type="ECO:0000313" key="4">
    <source>
        <dbReference type="EMBL" id="CAL6053811.1"/>
    </source>
</evidence>
<feature type="region of interest" description="Disordered" evidence="1">
    <location>
        <begin position="135"/>
        <end position="155"/>
    </location>
</feature>